<name>A0A6I4USM2_9SPHN</name>
<dbReference type="AlphaFoldDB" id="A0A6I4USM2"/>
<accession>A0A6I4USM2</accession>
<gene>
    <name evidence="2" type="ORF">GRI75_09025</name>
</gene>
<evidence type="ECO:0000313" key="3">
    <source>
        <dbReference type="Proteomes" id="UP000469159"/>
    </source>
</evidence>
<evidence type="ECO:0000313" key="2">
    <source>
        <dbReference type="EMBL" id="MXP41781.1"/>
    </source>
</evidence>
<feature type="compositionally biased region" description="Acidic residues" evidence="1">
    <location>
        <begin position="29"/>
        <end position="40"/>
    </location>
</feature>
<protein>
    <submittedName>
        <fullName evidence="2">Uncharacterized protein</fullName>
    </submittedName>
</protein>
<dbReference type="Proteomes" id="UP000469159">
    <property type="component" value="Unassembled WGS sequence"/>
</dbReference>
<dbReference type="EMBL" id="WTYK01000004">
    <property type="protein sequence ID" value="MXP41781.1"/>
    <property type="molecule type" value="Genomic_DNA"/>
</dbReference>
<sequence>MINRNASAEDAATRPDQDGDSDFPGSNPDEIEPGQGDFDEPGGAPEQEVPDRGDDIDQPGFTPDETPSQPDMPSETPPPD</sequence>
<comment type="caution">
    <text evidence="2">The sequence shown here is derived from an EMBL/GenBank/DDBJ whole genome shotgun (WGS) entry which is preliminary data.</text>
</comment>
<proteinExistence type="predicted"/>
<evidence type="ECO:0000256" key="1">
    <source>
        <dbReference type="SAM" id="MobiDB-lite"/>
    </source>
</evidence>
<keyword evidence="3" id="KW-1185">Reference proteome</keyword>
<organism evidence="2 3">
    <name type="scientific">Croceibacterium soli</name>
    <dbReference type="NCBI Taxonomy" id="1739690"/>
    <lineage>
        <taxon>Bacteria</taxon>
        <taxon>Pseudomonadati</taxon>
        <taxon>Pseudomonadota</taxon>
        <taxon>Alphaproteobacteria</taxon>
        <taxon>Sphingomonadales</taxon>
        <taxon>Erythrobacteraceae</taxon>
        <taxon>Croceibacterium</taxon>
    </lineage>
</organism>
<reference evidence="2 3" key="1">
    <citation type="submission" date="2019-12" db="EMBL/GenBank/DDBJ databases">
        <title>Genomic-based taxomic classification of the family Erythrobacteraceae.</title>
        <authorList>
            <person name="Xu L."/>
        </authorList>
    </citation>
    <scope>NUCLEOTIDE SEQUENCE [LARGE SCALE GENOMIC DNA]</scope>
    <source>
        <strain evidence="2 3">MCCC 1K02066</strain>
    </source>
</reference>
<feature type="region of interest" description="Disordered" evidence="1">
    <location>
        <begin position="1"/>
        <end position="80"/>
    </location>
</feature>